<dbReference type="OrthoDB" id="9757990at2"/>
<dbReference type="InterPro" id="IPR000014">
    <property type="entry name" value="PAS"/>
</dbReference>
<keyword evidence="8" id="KW-0547">Nucleotide-binding</keyword>
<dbReference type="PROSITE" id="PS50894">
    <property type="entry name" value="HPT"/>
    <property type="match status" value="1"/>
</dbReference>
<keyword evidence="5 15" id="KW-0597">Phosphoprotein</keyword>
<evidence type="ECO:0000256" key="16">
    <source>
        <dbReference type="SAM" id="MobiDB-lite"/>
    </source>
</evidence>
<dbReference type="STRING" id="42253.NITMOv2_2171"/>
<name>A0A0K2GCB4_NITMO</name>
<dbReference type="GO" id="GO:0000155">
    <property type="term" value="F:phosphorelay sensor kinase activity"/>
    <property type="evidence" value="ECO:0007669"/>
    <property type="project" value="InterPro"/>
</dbReference>
<keyword evidence="6 20" id="KW-0808">Transferase</keyword>
<evidence type="ECO:0000256" key="11">
    <source>
        <dbReference type="ARBA" id="ARBA00022989"/>
    </source>
</evidence>
<dbReference type="PROSITE" id="PS50110">
    <property type="entry name" value="RESPONSE_REGULATORY"/>
    <property type="match status" value="2"/>
</dbReference>
<dbReference type="Pfam" id="PF00512">
    <property type="entry name" value="HisKA"/>
    <property type="match status" value="1"/>
</dbReference>
<dbReference type="PATRIC" id="fig|42253.5.peg.2139"/>
<dbReference type="SUPFAM" id="SSF47384">
    <property type="entry name" value="Homodimeric domain of signal transducing histidine kinase"/>
    <property type="match status" value="1"/>
</dbReference>
<dbReference type="InterPro" id="IPR004358">
    <property type="entry name" value="Sig_transdc_His_kin-like_C"/>
</dbReference>
<evidence type="ECO:0000259" key="18">
    <source>
        <dbReference type="PROSITE" id="PS50110"/>
    </source>
</evidence>
<evidence type="ECO:0000256" key="4">
    <source>
        <dbReference type="ARBA" id="ARBA00022475"/>
    </source>
</evidence>
<accession>A0A0K2GCB4</accession>
<dbReference type="FunFam" id="3.30.565.10:FF:000010">
    <property type="entry name" value="Sensor histidine kinase RcsC"/>
    <property type="match status" value="1"/>
</dbReference>
<dbReference type="InterPro" id="IPR013656">
    <property type="entry name" value="PAS_4"/>
</dbReference>
<comment type="subcellular location">
    <subcellularLocation>
        <location evidence="2">Cell membrane</location>
        <topology evidence="2">Multi-pass membrane protein</topology>
    </subcellularLocation>
</comment>
<dbReference type="Gene3D" id="3.30.565.10">
    <property type="entry name" value="Histidine kinase-like ATPase, C-terminal domain"/>
    <property type="match status" value="1"/>
</dbReference>
<dbReference type="EMBL" id="CP011801">
    <property type="protein sequence ID" value="ALA58588.1"/>
    <property type="molecule type" value="Genomic_DNA"/>
</dbReference>
<feature type="modified residue" description="4-aspartylphosphate" evidence="15">
    <location>
        <position position="581"/>
    </location>
</feature>
<keyword evidence="9 20" id="KW-0418">Kinase</keyword>
<comment type="catalytic activity">
    <reaction evidence="1">
        <text>ATP + protein L-histidine = ADP + protein N-phospho-L-histidine.</text>
        <dbReference type="EC" id="2.7.13.3"/>
    </reaction>
</comment>
<keyword evidence="12" id="KW-0902">Two-component regulatory system</keyword>
<dbReference type="SUPFAM" id="SSF52172">
    <property type="entry name" value="CheY-like"/>
    <property type="match status" value="2"/>
</dbReference>
<dbReference type="FunFam" id="1.10.287.130:FF:000004">
    <property type="entry name" value="Ethylene receptor 1"/>
    <property type="match status" value="1"/>
</dbReference>
<evidence type="ECO:0000256" key="5">
    <source>
        <dbReference type="ARBA" id="ARBA00022553"/>
    </source>
</evidence>
<dbReference type="InterPro" id="IPR005467">
    <property type="entry name" value="His_kinase_dom"/>
</dbReference>
<evidence type="ECO:0000313" key="20">
    <source>
        <dbReference type="EMBL" id="ALA58588.1"/>
    </source>
</evidence>
<keyword evidence="4" id="KW-1003">Cell membrane</keyword>
<feature type="domain" description="Response regulatory" evidence="18">
    <location>
        <begin position="679"/>
        <end position="852"/>
    </location>
</feature>
<dbReference type="Pfam" id="PF00072">
    <property type="entry name" value="Response_reg"/>
    <property type="match status" value="2"/>
</dbReference>
<dbReference type="CDD" id="cd00130">
    <property type="entry name" value="PAS"/>
    <property type="match status" value="1"/>
</dbReference>
<feature type="region of interest" description="Disordered" evidence="16">
    <location>
        <begin position="857"/>
        <end position="893"/>
    </location>
</feature>
<dbReference type="SMART" id="SM00448">
    <property type="entry name" value="REC"/>
    <property type="match status" value="2"/>
</dbReference>
<dbReference type="SUPFAM" id="SSF55874">
    <property type="entry name" value="ATPase domain of HSP90 chaperone/DNA topoisomerase II/histidine kinase"/>
    <property type="match status" value="1"/>
</dbReference>
<dbReference type="Gene3D" id="1.10.287.130">
    <property type="match status" value="1"/>
</dbReference>
<dbReference type="InterPro" id="IPR003661">
    <property type="entry name" value="HisK_dim/P_dom"/>
</dbReference>
<dbReference type="SMART" id="SM00091">
    <property type="entry name" value="PAS"/>
    <property type="match status" value="2"/>
</dbReference>
<evidence type="ECO:0000256" key="9">
    <source>
        <dbReference type="ARBA" id="ARBA00022777"/>
    </source>
</evidence>
<organism evidence="20 21">
    <name type="scientific">Nitrospira moscoviensis</name>
    <dbReference type="NCBI Taxonomy" id="42253"/>
    <lineage>
        <taxon>Bacteria</taxon>
        <taxon>Pseudomonadati</taxon>
        <taxon>Nitrospirota</taxon>
        <taxon>Nitrospiria</taxon>
        <taxon>Nitrospirales</taxon>
        <taxon>Nitrospiraceae</taxon>
        <taxon>Nitrospira</taxon>
    </lineage>
</organism>
<dbReference type="Proteomes" id="UP000069205">
    <property type="component" value="Chromosome"/>
</dbReference>
<evidence type="ECO:0000256" key="13">
    <source>
        <dbReference type="ARBA" id="ARBA00023136"/>
    </source>
</evidence>
<keyword evidence="10" id="KW-0067">ATP-binding</keyword>
<dbReference type="Pfam" id="PF08448">
    <property type="entry name" value="PAS_4"/>
    <property type="match status" value="1"/>
</dbReference>
<evidence type="ECO:0000256" key="12">
    <source>
        <dbReference type="ARBA" id="ARBA00023012"/>
    </source>
</evidence>
<evidence type="ECO:0000256" key="7">
    <source>
        <dbReference type="ARBA" id="ARBA00022692"/>
    </source>
</evidence>
<evidence type="ECO:0000256" key="1">
    <source>
        <dbReference type="ARBA" id="ARBA00000085"/>
    </source>
</evidence>
<dbReference type="GO" id="GO:0005524">
    <property type="term" value="F:ATP binding"/>
    <property type="evidence" value="ECO:0007669"/>
    <property type="project" value="UniProtKB-KW"/>
</dbReference>
<dbReference type="SMART" id="SM00387">
    <property type="entry name" value="HATPase_c"/>
    <property type="match status" value="1"/>
</dbReference>
<dbReference type="RefSeq" id="WP_053379735.1">
    <property type="nucleotide sequence ID" value="NZ_CP011801.1"/>
</dbReference>
<dbReference type="Gene3D" id="3.40.50.2300">
    <property type="match status" value="2"/>
</dbReference>
<feature type="region of interest" description="Disordered" evidence="16">
    <location>
        <begin position="749"/>
        <end position="778"/>
    </location>
</feature>
<dbReference type="PROSITE" id="PS50109">
    <property type="entry name" value="HIS_KIN"/>
    <property type="match status" value="1"/>
</dbReference>
<dbReference type="GO" id="GO:0005886">
    <property type="term" value="C:plasma membrane"/>
    <property type="evidence" value="ECO:0007669"/>
    <property type="project" value="UniProtKB-SubCell"/>
</dbReference>
<dbReference type="Gene3D" id="1.20.120.160">
    <property type="entry name" value="HPT domain"/>
    <property type="match status" value="1"/>
</dbReference>
<dbReference type="InterPro" id="IPR036890">
    <property type="entry name" value="HATPase_C_sf"/>
</dbReference>
<dbReference type="CDD" id="cd17546">
    <property type="entry name" value="REC_hyHK_CKI1_RcsC-like"/>
    <property type="match status" value="2"/>
</dbReference>
<keyword evidence="21" id="KW-1185">Reference proteome</keyword>
<dbReference type="EC" id="2.7.13.3" evidence="3"/>
<feature type="domain" description="Histidine kinase" evidence="17">
    <location>
        <begin position="288"/>
        <end position="501"/>
    </location>
</feature>
<dbReference type="PANTHER" id="PTHR45339">
    <property type="entry name" value="HYBRID SIGNAL TRANSDUCTION HISTIDINE KINASE J"/>
    <property type="match status" value="1"/>
</dbReference>
<dbReference type="InterPro" id="IPR011006">
    <property type="entry name" value="CheY-like_superfamily"/>
</dbReference>
<reference evidence="20 21" key="1">
    <citation type="journal article" date="2015" name="Proc. Natl. Acad. Sci. U.S.A.">
        <title>Expanded metabolic versatility of ubiquitous nitrite-oxidizing bacteria from the genus Nitrospira.</title>
        <authorList>
            <person name="Koch H."/>
            <person name="Lucker S."/>
            <person name="Albertsen M."/>
            <person name="Kitzinger K."/>
            <person name="Herbold C."/>
            <person name="Spieck E."/>
            <person name="Nielsen P.H."/>
            <person name="Wagner M."/>
            <person name="Daims H."/>
        </authorList>
    </citation>
    <scope>NUCLEOTIDE SEQUENCE [LARGE SCALE GENOMIC DNA]</scope>
    <source>
        <strain evidence="20 21">NSP M-1</strain>
    </source>
</reference>
<dbReference type="CDD" id="cd16922">
    <property type="entry name" value="HATPase_EvgS-ArcB-TorS-like"/>
    <property type="match status" value="1"/>
</dbReference>
<dbReference type="InterPro" id="IPR035965">
    <property type="entry name" value="PAS-like_dom_sf"/>
</dbReference>
<feature type="compositionally biased region" description="Basic and acidic residues" evidence="16">
    <location>
        <begin position="749"/>
        <end position="770"/>
    </location>
</feature>
<feature type="domain" description="HPt" evidence="19">
    <location>
        <begin position="910"/>
        <end position="1003"/>
    </location>
</feature>
<dbReference type="InterPro" id="IPR036641">
    <property type="entry name" value="HPT_dom_sf"/>
</dbReference>
<dbReference type="Pfam" id="PF02518">
    <property type="entry name" value="HATPase_c"/>
    <property type="match status" value="1"/>
</dbReference>
<dbReference type="Gene3D" id="3.30.450.20">
    <property type="entry name" value="PAS domain"/>
    <property type="match status" value="2"/>
</dbReference>
<dbReference type="PRINTS" id="PR00344">
    <property type="entry name" value="BCTRLSENSOR"/>
</dbReference>
<evidence type="ECO:0000259" key="19">
    <source>
        <dbReference type="PROSITE" id="PS50894"/>
    </source>
</evidence>
<dbReference type="InterPro" id="IPR003594">
    <property type="entry name" value="HATPase_dom"/>
</dbReference>
<protein>
    <recommendedName>
        <fullName evidence="3">histidine kinase</fullName>
        <ecNumber evidence="3">2.7.13.3</ecNumber>
    </recommendedName>
</protein>
<feature type="modified residue" description="4-aspartylphosphate" evidence="15">
    <location>
        <position position="728"/>
    </location>
</feature>
<evidence type="ECO:0000256" key="3">
    <source>
        <dbReference type="ARBA" id="ARBA00012438"/>
    </source>
</evidence>
<evidence type="ECO:0000256" key="8">
    <source>
        <dbReference type="ARBA" id="ARBA00022741"/>
    </source>
</evidence>
<dbReference type="CDD" id="cd00088">
    <property type="entry name" value="HPT"/>
    <property type="match status" value="1"/>
</dbReference>
<dbReference type="CDD" id="cd00082">
    <property type="entry name" value="HisKA"/>
    <property type="match status" value="1"/>
</dbReference>
<evidence type="ECO:0000256" key="10">
    <source>
        <dbReference type="ARBA" id="ARBA00022840"/>
    </source>
</evidence>
<dbReference type="SUPFAM" id="SSF47226">
    <property type="entry name" value="Histidine-containing phosphotransfer domain, HPT domain"/>
    <property type="match status" value="1"/>
</dbReference>
<proteinExistence type="predicted"/>
<dbReference type="PANTHER" id="PTHR45339:SF1">
    <property type="entry name" value="HYBRID SIGNAL TRANSDUCTION HISTIDINE KINASE J"/>
    <property type="match status" value="1"/>
</dbReference>
<feature type="domain" description="Response regulatory" evidence="18">
    <location>
        <begin position="527"/>
        <end position="648"/>
    </location>
</feature>
<feature type="modified residue" description="Phosphohistidine" evidence="14">
    <location>
        <position position="949"/>
    </location>
</feature>
<dbReference type="AlphaFoldDB" id="A0A0K2GCB4"/>
<evidence type="ECO:0000259" key="17">
    <source>
        <dbReference type="PROSITE" id="PS50109"/>
    </source>
</evidence>
<keyword evidence="7" id="KW-0812">Transmembrane</keyword>
<dbReference type="Pfam" id="PF01627">
    <property type="entry name" value="Hpt"/>
    <property type="match status" value="1"/>
</dbReference>
<evidence type="ECO:0000256" key="14">
    <source>
        <dbReference type="PROSITE-ProRule" id="PRU00110"/>
    </source>
</evidence>
<feature type="compositionally biased region" description="Basic and acidic residues" evidence="16">
    <location>
        <begin position="862"/>
        <end position="873"/>
    </location>
</feature>
<gene>
    <name evidence="20" type="ORF">NITMOv2_2171</name>
</gene>
<dbReference type="SUPFAM" id="SSF55785">
    <property type="entry name" value="PYP-like sensor domain (PAS domain)"/>
    <property type="match status" value="2"/>
</dbReference>
<dbReference type="KEGG" id="nmv:NITMOv2_2171"/>
<evidence type="ECO:0000256" key="6">
    <source>
        <dbReference type="ARBA" id="ARBA00022679"/>
    </source>
</evidence>
<dbReference type="InterPro" id="IPR001789">
    <property type="entry name" value="Sig_transdc_resp-reg_receiver"/>
</dbReference>
<evidence type="ECO:0000256" key="15">
    <source>
        <dbReference type="PROSITE-ProRule" id="PRU00169"/>
    </source>
</evidence>
<evidence type="ECO:0000313" key="21">
    <source>
        <dbReference type="Proteomes" id="UP000069205"/>
    </source>
</evidence>
<evidence type="ECO:0000256" key="2">
    <source>
        <dbReference type="ARBA" id="ARBA00004651"/>
    </source>
</evidence>
<sequence length="1015" mass="110107">MKRARRTPRRSVAPRPGRTALDPSLANLCDGLPFALLVLDRTGAVTFANAEARRLLRLPSAAPAGCTFPALWSTLTGGDETHVAGQLRAVLTTGRPLHGPVIHLNDGTGRPTPVEWICTPVGDQKRPGLTVTLRDLSRERELRQDRDRLAAIAEESPSPIIEVDRHAQLLYANPVMTALLSRLGYGADGFPKVVPRGLPALVERCLQSGQAVRGEDVFLPEASFSWTFCPVPAQGIVRGYALDMTEIHATQQALRRSADQLADSNRRLDEALAAARESAEAKTAFLAAVSHELRTPMNGVIGMTSLLAETSLSSEQRSYIETIRQCGEALLHLINDLLESSKIEAGKLELEELDFNLRTTVEQVLAQFAERAEAKGLELVGLVHAAVPTALRGDPGRLRQVLTNLVANAVKFTDRGEVTLQAYLEEDGGDAAMIRFEVADSGIGIAPETQAKLFMPFVQADSSTTRKYGGTGLGLSISKQLIELMDGRMGVVSAPGKGSTFWCTARFVKQPSSPRAIVPAGDLKGRRVLIVDDNESNRMILHQLVSGWGMTDSVAQDAGIALTLVAEAALQGRPYELAILDVMMPEKDGLQLARELRRHPACAGLRIVVMTSLLQRGHAEEARKAGAMGYLTKPVRHDELRDCLRTVLGVAPIEPAQPAPAAPRLVTRHTLAEAARRPRILVAEDNVVNQKLAVRMAEKLGYQADVVENGREALAAMAAGEYAAILMDCQMPVMDGFDATRKIREREAMHAKRDAEDGVRHHLSRGRESFRPTPDPLLDQGVRSHAERVEGDQTPGCAQKVPDPVTRHVPIIAVTANAMAGDRERCLAAGMDDYLPKPVKLDDLRLVLQRWIVPPSESPMDEEVRSHARREEGDQTPGSAQKVPDPLAGSLSDDRSIFDPARMIQNIGGDRQLFAQLVSLFLTRYESMLADIKEALAAGHALSVERAAHTLKGTAGNLCAAAVSQAAGRLEAVGHIGALHDAPPVYAELELEVLRLVRLLEQYRQGREHVTTAAA</sequence>
<keyword evidence="11" id="KW-1133">Transmembrane helix</keyword>
<dbReference type="InterPro" id="IPR036097">
    <property type="entry name" value="HisK_dim/P_sf"/>
</dbReference>
<dbReference type="SMART" id="SM00388">
    <property type="entry name" value="HisKA"/>
    <property type="match status" value="1"/>
</dbReference>
<dbReference type="InterPro" id="IPR008207">
    <property type="entry name" value="Sig_transdc_His_kin_Hpt_dom"/>
</dbReference>
<keyword evidence="13" id="KW-0472">Membrane</keyword>